<keyword evidence="1" id="KW-0732">Signal</keyword>
<gene>
    <name evidence="2" type="ORF">JBKA6_0673</name>
</gene>
<proteinExistence type="predicted"/>
<name>A0A1J1E5U1_9FLAO</name>
<evidence type="ECO:0000313" key="3">
    <source>
        <dbReference type="Proteomes" id="UP000243197"/>
    </source>
</evidence>
<evidence type="ECO:0008006" key="4">
    <source>
        <dbReference type="Google" id="ProtNLM"/>
    </source>
</evidence>
<dbReference type="SUPFAM" id="SSF89392">
    <property type="entry name" value="Prokaryotic lipoproteins and lipoprotein localization factors"/>
    <property type="match status" value="1"/>
</dbReference>
<dbReference type="EMBL" id="AP014564">
    <property type="protein sequence ID" value="BAV94686.1"/>
    <property type="molecule type" value="Genomic_DNA"/>
</dbReference>
<dbReference type="InterPro" id="IPR004564">
    <property type="entry name" value="OM_lipoprot_carrier_LolA-like"/>
</dbReference>
<keyword evidence="3" id="KW-1185">Reference proteome</keyword>
<dbReference type="AlphaFoldDB" id="A0A1J1E5U1"/>
<dbReference type="Gene3D" id="2.50.20.10">
    <property type="entry name" value="Lipoprotein localisation LolA/LolB/LppX"/>
    <property type="match status" value="1"/>
</dbReference>
<accession>A0A1J1E5U1</accession>
<dbReference type="Pfam" id="PF03548">
    <property type="entry name" value="LolA"/>
    <property type="match status" value="1"/>
</dbReference>
<organism evidence="2 3">
    <name type="scientific">Ichthyobacterium seriolicida</name>
    <dbReference type="NCBI Taxonomy" id="242600"/>
    <lineage>
        <taxon>Bacteria</taxon>
        <taxon>Pseudomonadati</taxon>
        <taxon>Bacteroidota</taxon>
        <taxon>Flavobacteriia</taxon>
        <taxon>Flavobacteriales</taxon>
        <taxon>Ichthyobacteriaceae</taxon>
        <taxon>Ichthyobacterium</taxon>
    </lineage>
</organism>
<protein>
    <recommendedName>
        <fullName evidence="4">Outer membrane lipoprotein carrier protein LolA</fullName>
    </recommendedName>
</protein>
<dbReference type="Proteomes" id="UP000243197">
    <property type="component" value="Chromosome"/>
</dbReference>
<sequence>MRFFCYLLLFTHLVFAQKRSSRAKELLDGVSKNIESFENITLNFRIQHISENFEKFESEGTIILKQNKYLLNFMESIQLFDGKKVYQIMDSEKEINISNHSHDNSSINPVNIFTLYKKGFETEMDIVQKVQKRLLQYIKLTPKKDINKEIDYILLAIEKEKIIPYKIIQINKNKSKTTIEITKFETNTELGKDTFSFDEKKYKDYFINRID</sequence>
<dbReference type="CDD" id="cd16325">
    <property type="entry name" value="LolA"/>
    <property type="match status" value="1"/>
</dbReference>
<evidence type="ECO:0000256" key="1">
    <source>
        <dbReference type="ARBA" id="ARBA00022729"/>
    </source>
</evidence>
<dbReference type="InterPro" id="IPR029046">
    <property type="entry name" value="LolA/LolB/LppX"/>
</dbReference>
<reference evidence="2 3" key="1">
    <citation type="submission" date="2014-03" db="EMBL/GenBank/DDBJ databases">
        <title>complete genome sequence of Flavobacteriaceae bacterium JBKA-6.</title>
        <authorList>
            <person name="Takano T."/>
            <person name="Nakamura Y."/>
            <person name="Takuma S."/>
            <person name="Yasuike M."/>
            <person name="Matsuyama T."/>
            <person name="Sakai T."/>
            <person name="Fujiwara A."/>
            <person name="Kimoto K."/>
            <person name="Fukuda Y."/>
            <person name="Kondo H."/>
            <person name="Hirono I."/>
            <person name="Nakayasu C."/>
        </authorList>
    </citation>
    <scope>NUCLEOTIDE SEQUENCE [LARGE SCALE GENOMIC DNA]</scope>
    <source>
        <strain evidence="2 3">JBKA-6</strain>
    </source>
</reference>
<dbReference type="KEGG" id="ise:JBKA6_0673"/>
<evidence type="ECO:0000313" key="2">
    <source>
        <dbReference type="EMBL" id="BAV94686.1"/>
    </source>
</evidence>